<proteinExistence type="predicted"/>
<evidence type="ECO:0000313" key="2">
    <source>
        <dbReference type="EMBL" id="OCS85636.1"/>
    </source>
</evidence>
<protein>
    <recommendedName>
        <fullName evidence="1">HTH cro/C1-type domain-containing protein</fullName>
    </recommendedName>
</protein>
<reference evidence="2 3" key="1">
    <citation type="submission" date="2016-07" db="EMBL/GenBank/DDBJ databases">
        <title>Caryophanon tenue genome sequencing.</title>
        <authorList>
            <person name="Verma A."/>
            <person name="Pal Y."/>
            <person name="Krishnamurthi S."/>
        </authorList>
    </citation>
    <scope>NUCLEOTIDE SEQUENCE [LARGE SCALE GENOMIC DNA]</scope>
    <source>
        <strain evidence="2 3">DSM 14152</strain>
    </source>
</reference>
<dbReference type="SMART" id="SM00530">
    <property type="entry name" value="HTH_XRE"/>
    <property type="match status" value="1"/>
</dbReference>
<dbReference type="SUPFAM" id="SSF47413">
    <property type="entry name" value="lambda repressor-like DNA-binding domains"/>
    <property type="match status" value="1"/>
</dbReference>
<feature type="domain" description="HTH cro/C1-type" evidence="1">
    <location>
        <begin position="599"/>
        <end position="635"/>
    </location>
</feature>
<dbReference type="PROSITE" id="PS50943">
    <property type="entry name" value="HTH_CROC1"/>
    <property type="match status" value="1"/>
</dbReference>
<evidence type="ECO:0000313" key="3">
    <source>
        <dbReference type="Proteomes" id="UP000093199"/>
    </source>
</evidence>
<dbReference type="CDD" id="cd00093">
    <property type="entry name" value="HTH_XRE"/>
    <property type="match status" value="1"/>
</dbReference>
<dbReference type="Pfam" id="PF01381">
    <property type="entry name" value="HTH_3"/>
    <property type="match status" value="1"/>
</dbReference>
<dbReference type="EMBL" id="MASJ01000012">
    <property type="protein sequence ID" value="OCS85636.1"/>
    <property type="molecule type" value="Genomic_DNA"/>
</dbReference>
<comment type="caution">
    <text evidence="2">The sequence shown here is derived from an EMBL/GenBank/DDBJ whole genome shotgun (WGS) entry which is preliminary data.</text>
</comment>
<gene>
    <name evidence="2" type="ORF">A6M13_02960</name>
</gene>
<organism evidence="2 3">
    <name type="scientific">Caryophanon tenue</name>
    <dbReference type="NCBI Taxonomy" id="33978"/>
    <lineage>
        <taxon>Bacteria</taxon>
        <taxon>Bacillati</taxon>
        <taxon>Bacillota</taxon>
        <taxon>Bacilli</taxon>
        <taxon>Bacillales</taxon>
        <taxon>Caryophanaceae</taxon>
        <taxon>Caryophanon</taxon>
    </lineage>
</organism>
<dbReference type="InterPro" id="IPR001387">
    <property type="entry name" value="Cro/C1-type_HTH"/>
</dbReference>
<sequence length="649" mass="75568">MNEHVQPIVTPWHDNVLAQMTERFTEKIDAFFTLFIYEMNEMSALQMEQFLAENIDVTDSTMFLKDFKIYVLTADSYYMNEQLYVTIRQQAREKVISNFIQFAVLYALKQRPHVTLSTVTSSAQLMSLFKHVEAALVEKVKGREIATWKDYNAWWKQRITEKTLEHLILHYGVQQLEQATRQQFNALFLETLNIQFMQNERFLQQMNEESKHYYQSFVTLMVQEVNEILAQYDKSQQRDATTDFSQLTAVPNYVSVPNFVVYQAIREVMYQKNFTTAPDTYPTATFSKGRTNGSIMIHPCCIDDEVQRLERAHEHRVQLSTIAVDVLDILCVLFIYRAKHPTDTIEVELADILKMRGLREKLGGQGRRGGFEKKQKEQIIGALQHIQSLLVTVDQTTLYKQNKPTQVRAQGRIFLFQTATGEPDKIRATTCRTKITYTVDTLFAKYLLAPKKQLALLPIVALTYHAYRMSAEKQLSRYLSWRWRTQAFKGNYLQPNKVRTILHAMGETLNERAPMRTRERLEKTLDTLMQDGVIADWHYVKWDEQIATTRGWAKYWLNTALIIEPADQVKEHYASIEQNNRYRQAPPPTQKDDVVGAQLTALRKSKKLTILQLAEQLGVTAPHISNIEKNKARPSPALRKKIIAWMEQQ</sequence>
<dbReference type="GO" id="GO:0003677">
    <property type="term" value="F:DNA binding"/>
    <property type="evidence" value="ECO:0007669"/>
    <property type="project" value="InterPro"/>
</dbReference>
<dbReference type="Gene3D" id="1.10.260.40">
    <property type="entry name" value="lambda repressor-like DNA-binding domains"/>
    <property type="match status" value="1"/>
</dbReference>
<dbReference type="InterPro" id="IPR010982">
    <property type="entry name" value="Lambda_DNA-bd_dom_sf"/>
</dbReference>
<dbReference type="STRING" id="33978.A6M13_02960"/>
<accession>A0A1C0YEM5</accession>
<dbReference type="RefSeq" id="WP_066544828.1">
    <property type="nucleotide sequence ID" value="NZ_MASJ01000012.1"/>
</dbReference>
<dbReference type="AlphaFoldDB" id="A0A1C0YEM5"/>
<name>A0A1C0YEM5_9BACL</name>
<dbReference type="Proteomes" id="UP000093199">
    <property type="component" value="Unassembled WGS sequence"/>
</dbReference>
<keyword evidence="3" id="KW-1185">Reference proteome</keyword>
<evidence type="ECO:0000259" key="1">
    <source>
        <dbReference type="PROSITE" id="PS50943"/>
    </source>
</evidence>